<gene>
    <name evidence="1" type="ORF">N5923_19230</name>
</gene>
<evidence type="ECO:0000313" key="1">
    <source>
        <dbReference type="EMBL" id="MCU5779623.1"/>
    </source>
</evidence>
<accession>A0A9J6Q045</accession>
<organism evidence="1 2">
    <name type="scientific">Winslowiella arboricola</name>
    <dbReference type="NCBI Taxonomy" id="2978220"/>
    <lineage>
        <taxon>Bacteria</taxon>
        <taxon>Pseudomonadati</taxon>
        <taxon>Pseudomonadota</taxon>
        <taxon>Gammaproteobacteria</taxon>
        <taxon>Enterobacterales</taxon>
        <taxon>Erwiniaceae</taxon>
        <taxon>Winslowiella</taxon>
    </lineage>
</organism>
<dbReference type="AlphaFoldDB" id="A0A9J6Q045"/>
<protein>
    <submittedName>
        <fullName evidence="1">Uncharacterized protein</fullName>
    </submittedName>
</protein>
<proteinExistence type="predicted"/>
<dbReference type="RefSeq" id="WP_267144768.1">
    <property type="nucleotide sequence ID" value="NZ_JAODIL010000082.1"/>
</dbReference>
<keyword evidence="2" id="KW-1185">Reference proteome</keyword>
<dbReference type="Proteomes" id="UP001064262">
    <property type="component" value="Unassembled WGS sequence"/>
</dbReference>
<sequence>MRRRAATGSSGAPGGEVKAHHILPLTPRREGRLGFRLAELKKQYLLTLQAQQQCLARSNALGMLMEKMLVWSGKLTPSELRIQKQKLARIYLQQQQLTFRQQMLMRQLEKLQARQNELMLELHHLMSGRDNVTDAFAGRMTPVCIIKL</sequence>
<reference evidence="1" key="1">
    <citation type="submission" date="2022-09" db="EMBL/GenBank/DDBJ databases">
        <title>Winslowiella arboricola sp. nov., isolated from bleeding cankers on broadleaf hosts.</title>
        <authorList>
            <person name="Brady C."/>
            <person name="Kaur S."/>
            <person name="Crampton B."/>
            <person name="Maddock D."/>
            <person name="Arnold D."/>
            <person name="Denman S."/>
        </authorList>
    </citation>
    <scope>NUCLEOTIDE SEQUENCE</scope>
    <source>
        <strain evidence="1">BAC 15a-03b</strain>
    </source>
</reference>
<comment type="caution">
    <text evidence="1">The sequence shown here is derived from an EMBL/GenBank/DDBJ whole genome shotgun (WGS) entry which is preliminary data.</text>
</comment>
<dbReference type="EMBL" id="JAODIM010000043">
    <property type="protein sequence ID" value="MCU5779623.1"/>
    <property type="molecule type" value="Genomic_DNA"/>
</dbReference>
<evidence type="ECO:0000313" key="2">
    <source>
        <dbReference type="Proteomes" id="UP001064262"/>
    </source>
</evidence>
<name>A0A9J6Q045_9GAMM</name>